<dbReference type="EMBL" id="QTSX02003417">
    <property type="protein sequence ID" value="KAJ9071230.1"/>
    <property type="molecule type" value="Genomic_DNA"/>
</dbReference>
<feature type="non-terminal residue" evidence="1">
    <location>
        <position position="1"/>
    </location>
</feature>
<reference evidence="1" key="1">
    <citation type="submission" date="2022-04" db="EMBL/GenBank/DDBJ databases">
        <title>Genome of the entomopathogenic fungus Entomophthora muscae.</title>
        <authorList>
            <person name="Elya C."/>
            <person name="Lovett B.R."/>
            <person name="Lee E."/>
            <person name="Macias A.M."/>
            <person name="Hajek A.E."/>
            <person name="De Bivort B.L."/>
            <person name="Kasson M.T."/>
            <person name="De Fine Licht H.H."/>
            <person name="Stajich J.E."/>
        </authorList>
    </citation>
    <scope>NUCLEOTIDE SEQUENCE</scope>
    <source>
        <strain evidence="1">Berkeley</strain>
    </source>
</reference>
<dbReference type="Proteomes" id="UP001165960">
    <property type="component" value="Unassembled WGS sequence"/>
</dbReference>
<comment type="caution">
    <text evidence="1">The sequence shown here is derived from an EMBL/GenBank/DDBJ whole genome shotgun (WGS) entry which is preliminary data.</text>
</comment>
<accession>A0ACC2T9C1</accession>
<keyword evidence="2" id="KW-1185">Reference proteome</keyword>
<evidence type="ECO:0000313" key="1">
    <source>
        <dbReference type="EMBL" id="KAJ9071230.1"/>
    </source>
</evidence>
<protein>
    <submittedName>
        <fullName evidence="1">Uncharacterized protein</fullName>
    </submittedName>
</protein>
<sequence length="183" mass="20954">VKMLQTAVSHVTTLAMFDGQQIHITTLQTDNQVDLKQQQINNYQSAIQIAQEEIQKFHQYKANQARWESSIMDHIQSLEAKPSYMSYKAPKIFQSELSYKSTSASTPIAEQRTIPNIVMAMSSNSSARRQAPPQNVQYSNLSSQNSLQTPPLQSNSNRFKVVVLPKFERQGMYHLARLYKMEK</sequence>
<organism evidence="1 2">
    <name type="scientific">Entomophthora muscae</name>
    <dbReference type="NCBI Taxonomy" id="34485"/>
    <lineage>
        <taxon>Eukaryota</taxon>
        <taxon>Fungi</taxon>
        <taxon>Fungi incertae sedis</taxon>
        <taxon>Zoopagomycota</taxon>
        <taxon>Entomophthoromycotina</taxon>
        <taxon>Entomophthoromycetes</taxon>
        <taxon>Entomophthorales</taxon>
        <taxon>Entomophthoraceae</taxon>
        <taxon>Entomophthora</taxon>
    </lineage>
</organism>
<gene>
    <name evidence="1" type="ORF">DSO57_1039044</name>
</gene>
<evidence type="ECO:0000313" key="2">
    <source>
        <dbReference type="Proteomes" id="UP001165960"/>
    </source>
</evidence>
<proteinExistence type="predicted"/>
<name>A0ACC2T9C1_9FUNG</name>